<keyword evidence="1" id="KW-1133">Transmembrane helix</keyword>
<feature type="transmembrane region" description="Helical" evidence="1">
    <location>
        <begin position="79"/>
        <end position="101"/>
    </location>
</feature>
<feature type="transmembrane region" description="Helical" evidence="1">
    <location>
        <begin position="113"/>
        <end position="131"/>
    </location>
</feature>
<evidence type="ECO:0000313" key="2">
    <source>
        <dbReference type="EnsemblMetazoa" id="ACOM039468-PA.1"/>
    </source>
</evidence>
<accession>A0A8W7PXJ9</accession>
<feature type="transmembrane region" description="Helical" evidence="1">
    <location>
        <begin position="21"/>
        <end position="41"/>
    </location>
</feature>
<dbReference type="Proteomes" id="UP000075882">
    <property type="component" value="Unassembled WGS sequence"/>
</dbReference>
<evidence type="ECO:0000256" key="1">
    <source>
        <dbReference type="SAM" id="Phobius"/>
    </source>
</evidence>
<dbReference type="EnsemblMetazoa" id="ACOM039468-RA">
    <property type="protein sequence ID" value="ACOM039468-PA.1"/>
    <property type="gene ID" value="ACOM039468"/>
</dbReference>
<keyword evidence="1" id="KW-0812">Transmembrane</keyword>
<organism evidence="2">
    <name type="scientific">Anopheles coluzzii</name>
    <name type="common">African malaria mosquito</name>
    <dbReference type="NCBI Taxonomy" id="1518534"/>
    <lineage>
        <taxon>Eukaryota</taxon>
        <taxon>Metazoa</taxon>
        <taxon>Ecdysozoa</taxon>
        <taxon>Arthropoda</taxon>
        <taxon>Hexapoda</taxon>
        <taxon>Insecta</taxon>
        <taxon>Pterygota</taxon>
        <taxon>Neoptera</taxon>
        <taxon>Endopterygota</taxon>
        <taxon>Diptera</taxon>
        <taxon>Nematocera</taxon>
        <taxon>Culicoidea</taxon>
        <taxon>Culicidae</taxon>
        <taxon>Anophelinae</taxon>
        <taxon>Anopheles</taxon>
    </lineage>
</organism>
<reference evidence="2" key="1">
    <citation type="submission" date="2022-08" db="UniProtKB">
        <authorList>
            <consortium name="EnsemblMetazoa"/>
        </authorList>
    </citation>
    <scope>IDENTIFICATION</scope>
</reference>
<proteinExistence type="predicted"/>
<sequence length="196" mass="21335">MVPAEQRQAEMHRKIVMSEDAGTSGAFELAAAASFVSASFFDTSSKFSVSSGTSSSSSAAAAVASFFSWFKPSGPSWEMMLGSISVIIFVSLWPVMANVLVPSDACVFGLLKWITEPSFLIMFTSSMPGIVLTPSFFSDSCSFLSSTAELVWTIFFLRRGMPLPPMRTSLCIFFSFSGFILLRSHLLARRFYTAIG</sequence>
<feature type="transmembrane region" description="Helical" evidence="1">
    <location>
        <begin position="169"/>
        <end position="188"/>
    </location>
</feature>
<name>A0A8W7PXJ9_ANOCL</name>
<keyword evidence="1" id="KW-0472">Membrane</keyword>
<dbReference type="AlphaFoldDB" id="A0A8W7PXJ9"/>
<protein>
    <submittedName>
        <fullName evidence="2">Uncharacterized protein</fullName>
    </submittedName>
</protein>